<name>B0PBL8_9FIRM</name>
<accession>B0PBL8</accession>
<evidence type="ECO:0000313" key="2">
    <source>
        <dbReference type="Proteomes" id="UP000003803"/>
    </source>
</evidence>
<comment type="caution">
    <text evidence="1">The sequence shown here is derived from an EMBL/GenBank/DDBJ whole genome shotgun (WGS) entry which is preliminary data.</text>
</comment>
<gene>
    <name evidence="1" type="ORF">ANACOL_02176</name>
</gene>
<dbReference type="Proteomes" id="UP000003803">
    <property type="component" value="Unassembled WGS sequence"/>
</dbReference>
<protein>
    <submittedName>
        <fullName evidence="1">Uncharacterized protein</fullName>
    </submittedName>
</protein>
<dbReference type="EMBL" id="ABGD02000018">
    <property type="protein sequence ID" value="EDS10993.1"/>
    <property type="molecule type" value="Genomic_DNA"/>
</dbReference>
<keyword evidence="2" id="KW-1185">Reference proteome</keyword>
<reference evidence="1" key="2">
    <citation type="submission" date="2013-09" db="EMBL/GenBank/DDBJ databases">
        <title>Draft genome sequence of Anaerotruncus colihominis(DSM 17241).</title>
        <authorList>
            <person name="Sudarsanam P."/>
            <person name="Ley R."/>
            <person name="Guruge J."/>
            <person name="Turnbaugh P.J."/>
            <person name="Mahowald M."/>
            <person name="Liep D."/>
            <person name="Gordon J."/>
        </authorList>
    </citation>
    <scope>NUCLEOTIDE SEQUENCE</scope>
    <source>
        <strain evidence="1">DSM 17241</strain>
    </source>
</reference>
<organism evidence="1 2">
    <name type="scientific">Anaerotruncus colihominis DSM 17241</name>
    <dbReference type="NCBI Taxonomy" id="445972"/>
    <lineage>
        <taxon>Bacteria</taxon>
        <taxon>Bacillati</taxon>
        <taxon>Bacillota</taxon>
        <taxon>Clostridia</taxon>
        <taxon>Eubacteriales</taxon>
        <taxon>Oscillospiraceae</taxon>
        <taxon>Anaerotruncus</taxon>
    </lineage>
</organism>
<evidence type="ECO:0000313" key="1">
    <source>
        <dbReference type="EMBL" id="EDS10993.1"/>
    </source>
</evidence>
<dbReference type="HOGENOM" id="CLU_2766807_0_0_9"/>
<dbReference type="AlphaFoldDB" id="B0PBL8"/>
<proteinExistence type="predicted"/>
<sequence length="69" mass="7801">MSFALRILYHVREAAWYNCPSKGGCRASGEPLGITRYNNRSAVITRIHFSKKSLLSCSFGRGAIYRSHH</sequence>
<reference evidence="1" key="1">
    <citation type="submission" date="2007-11" db="EMBL/GenBank/DDBJ databases">
        <authorList>
            <person name="Fulton L."/>
            <person name="Clifton S."/>
            <person name="Fulton B."/>
            <person name="Xu J."/>
            <person name="Minx P."/>
            <person name="Pepin K.H."/>
            <person name="Johnson M."/>
            <person name="Thiruvilangam P."/>
            <person name="Bhonagiri V."/>
            <person name="Nash W.E."/>
            <person name="Mardis E.R."/>
            <person name="Wilson R.K."/>
        </authorList>
    </citation>
    <scope>NUCLEOTIDE SEQUENCE [LARGE SCALE GENOMIC DNA]</scope>
    <source>
        <strain evidence="1">DSM 17241</strain>
    </source>
</reference>